<dbReference type="Gene3D" id="3.30.230.10">
    <property type="match status" value="1"/>
</dbReference>
<evidence type="ECO:0000256" key="1">
    <source>
        <dbReference type="ARBA" id="ARBA00002663"/>
    </source>
</evidence>
<dbReference type="EC" id="3.1.26.5" evidence="7 8"/>
<evidence type="ECO:0000256" key="2">
    <source>
        <dbReference type="ARBA" id="ARBA00022694"/>
    </source>
</evidence>
<dbReference type="PANTHER" id="PTHR33992:SF1">
    <property type="entry name" value="RIBONUCLEASE P PROTEIN COMPONENT"/>
    <property type="match status" value="1"/>
</dbReference>
<keyword evidence="5 7" id="KW-0378">Hydrolase</keyword>
<dbReference type="GO" id="GO:0004526">
    <property type="term" value="F:ribonuclease P activity"/>
    <property type="evidence" value="ECO:0007669"/>
    <property type="project" value="UniProtKB-UniRule"/>
</dbReference>
<keyword evidence="6 7" id="KW-0694">RNA-binding</keyword>
<dbReference type="STRING" id="233100.SAMN05216526_1134"/>
<sequence>MASAPAWPLVADARSSLPVAPKVEFVSAPKSLALEESKRFPRCRRLNRAEDYRAVFAHGRRLREGPFTLLWWSNNQQFARLGLAVSKRHLRFAHDRNRIKRLIRESFRQHQNALCGIDVVVLCQANIHRYPPPALHQALTEAWNRLTEKCAESSSS</sequence>
<evidence type="ECO:0000256" key="7">
    <source>
        <dbReference type="HAMAP-Rule" id="MF_00227"/>
    </source>
</evidence>
<dbReference type="PANTHER" id="PTHR33992">
    <property type="entry name" value="RIBONUCLEASE P PROTEIN COMPONENT"/>
    <property type="match status" value="1"/>
</dbReference>
<dbReference type="PROSITE" id="PS00648">
    <property type="entry name" value="RIBONUCLEASE_P"/>
    <property type="match status" value="1"/>
</dbReference>
<comment type="catalytic activity">
    <reaction evidence="7">
        <text>Endonucleolytic cleavage of RNA, removing 5'-extranucleotides from tRNA precursor.</text>
        <dbReference type="EC" id="3.1.26.5"/>
    </reaction>
</comment>
<keyword evidence="10" id="KW-1185">Reference proteome</keyword>
<organism evidence="9 10">
    <name type="scientific">Ectothiorhodosinus mongolicus</name>
    <dbReference type="NCBI Taxonomy" id="233100"/>
    <lineage>
        <taxon>Bacteria</taxon>
        <taxon>Pseudomonadati</taxon>
        <taxon>Pseudomonadota</taxon>
        <taxon>Gammaproteobacteria</taxon>
        <taxon>Chromatiales</taxon>
        <taxon>Ectothiorhodospiraceae</taxon>
        <taxon>Ectothiorhodosinus</taxon>
    </lineage>
</organism>
<dbReference type="GO" id="GO:0000049">
    <property type="term" value="F:tRNA binding"/>
    <property type="evidence" value="ECO:0007669"/>
    <property type="project" value="UniProtKB-UniRule"/>
</dbReference>
<evidence type="ECO:0000313" key="9">
    <source>
        <dbReference type="EMBL" id="SIT69665.1"/>
    </source>
</evidence>
<keyword evidence="3 7" id="KW-0540">Nuclease</keyword>
<evidence type="ECO:0000256" key="6">
    <source>
        <dbReference type="ARBA" id="ARBA00022884"/>
    </source>
</evidence>
<proteinExistence type="inferred from homology"/>
<evidence type="ECO:0000256" key="5">
    <source>
        <dbReference type="ARBA" id="ARBA00022801"/>
    </source>
</evidence>
<gene>
    <name evidence="7" type="primary">rnpA</name>
    <name evidence="9" type="ORF">SAMN05216526_1134</name>
</gene>
<dbReference type="GO" id="GO:0030677">
    <property type="term" value="C:ribonuclease P complex"/>
    <property type="evidence" value="ECO:0007669"/>
    <property type="project" value="TreeGrafter"/>
</dbReference>
<evidence type="ECO:0000256" key="4">
    <source>
        <dbReference type="ARBA" id="ARBA00022759"/>
    </source>
</evidence>
<protein>
    <recommendedName>
        <fullName evidence="7 8">Ribonuclease P protein component</fullName>
        <shortName evidence="7">RNase P protein</shortName>
        <shortName evidence="7">RNaseP protein</shortName>
        <ecNumber evidence="7 8">3.1.26.5</ecNumber>
    </recommendedName>
    <alternativeName>
        <fullName evidence="7">Protein C5</fullName>
    </alternativeName>
</protein>
<name>A0A1R3VXE7_9GAMM</name>
<dbReference type="Proteomes" id="UP000223759">
    <property type="component" value="Unassembled WGS sequence"/>
</dbReference>
<dbReference type="SUPFAM" id="SSF54211">
    <property type="entry name" value="Ribosomal protein S5 domain 2-like"/>
    <property type="match status" value="1"/>
</dbReference>
<evidence type="ECO:0000256" key="3">
    <source>
        <dbReference type="ARBA" id="ARBA00022722"/>
    </source>
</evidence>
<comment type="similarity">
    <text evidence="7">Belongs to the RnpA family.</text>
</comment>
<dbReference type="InterPro" id="IPR020568">
    <property type="entry name" value="Ribosomal_Su5_D2-typ_SF"/>
</dbReference>
<comment type="subunit">
    <text evidence="7">Consists of a catalytic RNA component (M1 or rnpB) and a protein subunit.</text>
</comment>
<keyword evidence="2 7" id="KW-0819">tRNA processing</keyword>
<accession>A0A1R3VXE7</accession>
<dbReference type="EMBL" id="FTPK01000002">
    <property type="protein sequence ID" value="SIT69665.1"/>
    <property type="molecule type" value="Genomic_DNA"/>
</dbReference>
<evidence type="ECO:0000256" key="8">
    <source>
        <dbReference type="NCBIfam" id="TIGR00188"/>
    </source>
</evidence>
<dbReference type="HAMAP" id="MF_00227">
    <property type="entry name" value="RNase_P"/>
    <property type="match status" value="1"/>
</dbReference>
<evidence type="ECO:0000313" key="10">
    <source>
        <dbReference type="Proteomes" id="UP000223759"/>
    </source>
</evidence>
<dbReference type="Pfam" id="PF00825">
    <property type="entry name" value="Ribonuclease_P"/>
    <property type="match status" value="1"/>
</dbReference>
<reference evidence="9 10" key="1">
    <citation type="submission" date="2017-01" db="EMBL/GenBank/DDBJ databases">
        <authorList>
            <person name="Mah S.A."/>
            <person name="Swanson W.J."/>
            <person name="Moy G.W."/>
            <person name="Vacquier V.D."/>
        </authorList>
    </citation>
    <scope>NUCLEOTIDE SEQUENCE [LARGE SCALE GENOMIC DNA]</scope>
    <source>
        <strain evidence="9 10">M9</strain>
    </source>
</reference>
<comment type="function">
    <text evidence="1 7">RNaseP catalyzes the removal of the 5'-leader sequence from pre-tRNA to produce the mature 5'-terminus. It can also cleave other RNA substrates such as 4.5S RNA. The protein component plays an auxiliary but essential role in vivo by binding to the 5'-leader sequence and broadening the substrate specificity of the ribozyme.</text>
</comment>
<dbReference type="InterPro" id="IPR000100">
    <property type="entry name" value="RNase_P"/>
</dbReference>
<dbReference type="GO" id="GO:0001682">
    <property type="term" value="P:tRNA 5'-leader removal"/>
    <property type="evidence" value="ECO:0007669"/>
    <property type="project" value="UniProtKB-UniRule"/>
</dbReference>
<dbReference type="NCBIfam" id="TIGR00188">
    <property type="entry name" value="rnpA"/>
    <property type="match status" value="1"/>
</dbReference>
<dbReference type="InterPro" id="IPR014721">
    <property type="entry name" value="Ribsml_uS5_D2-typ_fold_subgr"/>
</dbReference>
<dbReference type="AlphaFoldDB" id="A0A1R3VXE7"/>
<dbReference type="GO" id="GO:0042781">
    <property type="term" value="F:3'-tRNA processing endoribonuclease activity"/>
    <property type="evidence" value="ECO:0007669"/>
    <property type="project" value="TreeGrafter"/>
</dbReference>
<keyword evidence="4 7" id="KW-0255">Endonuclease</keyword>
<dbReference type="InterPro" id="IPR020539">
    <property type="entry name" value="RNase_P_CS"/>
</dbReference>